<dbReference type="AlphaFoldDB" id="A0A9N8EQE4"/>
<feature type="compositionally biased region" description="Basic and acidic residues" evidence="1">
    <location>
        <begin position="153"/>
        <end position="178"/>
    </location>
</feature>
<organism evidence="3 4">
    <name type="scientific">Seminavis robusta</name>
    <dbReference type="NCBI Taxonomy" id="568900"/>
    <lineage>
        <taxon>Eukaryota</taxon>
        <taxon>Sar</taxon>
        <taxon>Stramenopiles</taxon>
        <taxon>Ochrophyta</taxon>
        <taxon>Bacillariophyta</taxon>
        <taxon>Bacillariophyceae</taxon>
        <taxon>Bacillariophycidae</taxon>
        <taxon>Naviculales</taxon>
        <taxon>Naviculaceae</taxon>
        <taxon>Seminavis</taxon>
    </lineage>
</organism>
<reference evidence="3" key="1">
    <citation type="submission" date="2020-06" db="EMBL/GenBank/DDBJ databases">
        <authorList>
            <consortium name="Plant Systems Biology data submission"/>
        </authorList>
    </citation>
    <scope>NUCLEOTIDE SEQUENCE</scope>
    <source>
        <strain evidence="3">D6</strain>
    </source>
</reference>
<accession>A0A9N8EQE4</accession>
<evidence type="ECO:0000313" key="3">
    <source>
        <dbReference type="EMBL" id="CAB9523339.1"/>
    </source>
</evidence>
<evidence type="ECO:0000256" key="2">
    <source>
        <dbReference type="SAM" id="SignalP"/>
    </source>
</evidence>
<protein>
    <submittedName>
        <fullName evidence="3">Uncharacterized protein</fullName>
    </submittedName>
</protein>
<dbReference type="Proteomes" id="UP001153069">
    <property type="component" value="Unassembled WGS sequence"/>
</dbReference>
<evidence type="ECO:0000313" key="4">
    <source>
        <dbReference type="Proteomes" id="UP001153069"/>
    </source>
</evidence>
<evidence type="ECO:0000256" key="1">
    <source>
        <dbReference type="SAM" id="MobiDB-lite"/>
    </source>
</evidence>
<feature type="chain" id="PRO_5040400419" evidence="2">
    <location>
        <begin position="31"/>
        <end position="425"/>
    </location>
</feature>
<comment type="caution">
    <text evidence="3">The sequence shown here is derived from an EMBL/GenBank/DDBJ whole genome shotgun (WGS) entry which is preliminary data.</text>
</comment>
<sequence length="425" mass="47351">MTFKLQLCSLNRHVLSCLVLLLLLLQASQEGPIEDTVNSSISTESGNPAVQGKISKNLKFASKGVASPRASLRASLSSLQNVAEVIRTKDLGARIELVEDTLAGLVAMRDRIHSMKPTGEPWLDETLEETKSQVDQFLEIAPEVVGYMQESLEEQRQHREKLASPHEKQRSLGEDQAKSKAPSVHDAADPKIKHRTKLEPPSCKSNHGQYARSHHHVAKHFEGDTKASHRHRKLVDMQNAILGGDHAHLSKMVGSMRGKMNRGQGSRRLSDSDAKAKQCHLLTKCAKDFSYYDTIVFFYSDDIDPATGEIDDSIFHFDEKHLAEKHSDIHTVASRLWGKNGDNPALYKDDPYTVYSCAVLMQHFHRNVEWEGVPHWEGGEHGKSLACGLLLDCFKSHTALHIDCNHRHGFTGLLGPGLPGLHSLR</sequence>
<proteinExistence type="predicted"/>
<dbReference type="EMBL" id="CAICTM010001404">
    <property type="protein sequence ID" value="CAB9523339.1"/>
    <property type="molecule type" value="Genomic_DNA"/>
</dbReference>
<feature type="signal peptide" evidence="2">
    <location>
        <begin position="1"/>
        <end position="30"/>
    </location>
</feature>
<feature type="region of interest" description="Disordered" evidence="1">
    <location>
        <begin position="151"/>
        <end position="215"/>
    </location>
</feature>
<gene>
    <name evidence="3" type="ORF">SEMRO_1406_G269860.1</name>
</gene>
<name>A0A9N8EQE4_9STRA</name>
<keyword evidence="2" id="KW-0732">Signal</keyword>
<keyword evidence="4" id="KW-1185">Reference proteome</keyword>